<dbReference type="EnsemblMetazoa" id="MESCA003698-RA">
    <property type="protein sequence ID" value="MESCA003698-PA"/>
    <property type="gene ID" value="MESCA003698"/>
</dbReference>
<dbReference type="Proteomes" id="UP000015102">
    <property type="component" value="Unassembled WGS sequence"/>
</dbReference>
<keyword evidence="2" id="KW-1185">Reference proteome</keyword>
<accession>T1GJP8</accession>
<evidence type="ECO:0000313" key="1">
    <source>
        <dbReference type="EnsemblMetazoa" id="MESCA003698-PA"/>
    </source>
</evidence>
<dbReference type="EMBL" id="CAQQ02079005">
    <property type="status" value="NOT_ANNOTATED_CDS"/>
    <property type="molecule type" value="Genomic_DNA"/>
</dbReference>
<dbReference type="AlphaFoldDB" id="T1GJP8"/>
<dbReference type="HOGENOM" id="CLU_2592499_0_0_1"/>
<name>T1GJP8_MEGSC</name>
<dbReference type="EMBL" id="CAQQ02079004">
    <property type="status" value="NOT_ANNOTATED_CDS"/>
    <property type="molecule type" value="Genomic_DNA"/>
</dbReference>
<evidence type="ECO:0000313" key="2">
    <source>
        <dbReference type="Proteomes" id="UP000015102"/>
    </source>
</evidence>
<reference evidence="2" key="1">
    <citation type="submission" date="2013-02" db="EMBL/GenBank/DDBJ databases">
        <authorList>
            <person name="Hughes D."/>
        </authorList>
    </citation>
    <scope>NUCLEOTIDE SEQUENCE</scope>
    <source>
        <strain>Durham</strain>
        <strain evidence="2">NC isolate 2 -- Noor lab</strain>
    </source>
</reference>
<dbReference type="EMBL" id="CAQQ02079003">
    <property type="status" value="NOT_ANNOTATED_CDS"/>
    <property type="molecule type" value="Genomic_DNA"/>
</dbReference>
<proteinExistence type="predicted"/>
<protein>
    <submittedName>
        <fullName evidence="1">Uncharacterized protein</fullName>
    </submittedName>
</protein>
<sequence length="80" mass="9132">MCELEFCIRTRILAPVPISDIMRTLATVPNSDEKFLNMHPHSLEPYFLQDGPKHTYLAFSFSEGNKALSSLIAIMFIRCI</sequence>
<reference evidence="1" key="2">
    <citation type="submission" date="2015-06" db="UniProtKB">
        <authorList>
            <consortium name="EnsemblMetazoa"/>
        </authorList>
    </citation>
    <scope>IDENTIFICATION</scope>
</reference>
<organism evidence="1 2">
    <name type="scientific">Megaselia scalaris</name>
    <name type="common">Humpbacked fly</name>
    <name type="synonym">Phora scalaris</name>
    <dbReference type="NCBI Taxonomy" id="36166"/>
    <lineage>
        <taxon>Eukaryota</taxon>
        <taxon>Metazoa</taxon>
        <taxon>Ecdysozoa</taxon>
        <taxon>Arthropoda</taxon>
        <taxon>Hexapoda</taxon>
        <taxon>Insecta</taxon>
        <taxon>Pterygota</taxon>
        <taxon>Neoptera</taxon>
        <taxon>Endopterygota</taxon>
        <taxon>Diptera</taxon>
        <taxon>Brachycera</taxon>
        <taxon>Muscomorpha</taxon>
        <taxon>Platypezoidea</taxon>
        <taxon>Phoridae</taxon>
        <taxon>Megaseliini</taxon>
        <taxon>Megaselia</taxon>
    </lineage>
</organism>